<feature type="region of interest" description="Disordered" evidence="1">
    <location>
        <begin position="1"/>
        <end position="55"/>
    </location>
</feature>
<evidence type="ECO:0000313" key="3">
    <source>
        <dbReference type="EMBL" id="CAD8413109.1"/>
    </source>
</evidence>
<organism evidence="2">
    <name type="scientific">Proboscia inermis</name>
    <dbReference type="NCBI Taxonomy" id="420281"/>
    <lineage>
        <taxon>Eukaryota</taxon>
        <taxon>Sar</taxon>
        <taxon>Stramenopiles</taxon>
        <taxon>Ochrophyta</taxon>
        <taxon>Bacillariophyta</taxon>
        <taxon>Coscinodiscophyceae</taxon>
        <taxon>Rhizosoleniophycidae</taxon>
        <taxon>Rhizosoleniales</taxon>
        <taxon>Rhizosoleniaceae</taxon>
        <taxon>Proboscia</taxon>
    </lineage>
</organism>
<feature type="compositionally biased region" description="Polar residues" evidence="1">
    <location>
        <begin position="37"/>
        <end position="55"/>
    </location>
</feature>
<feature type="compositionally biased region" description="Basic residues" evidence="1">
    <location>
        <begin position="1"/>
        <end position="15"/>
    </location>
</feature>
<evidence type="ECO:0000256" key="1">
    <source>
        <dbReference type="SAM" id="MobiDB-lite"/>
    </source>
</evidence>
<dbReference type="AlphaFoldDB" id="A0A6T8JB03"/>
<gene>
    <name evidence="2" type="ORF">PINE0816_LOCUS9238</name>
    <name evidence="3" type="ORF">PINE0816_LOCUS9239</name>
</gene>
<evidence type="ECO:0000313" key="2">
    <source>
        <dbReference type="EMBL" id="CAD8413108.1"/>
    </source>
</evidence>
<protein>
    <submittedName>
        <fullName evidence="2">Uncharacterized protein</fullName>
    </submittedName>
</protein>
<dbReference type="EMBL" id="HBEL01019579">
    <property type="protein sequence ID" value="CAD8413108.1"/>
    <property type="molecule type" value="Transcribed_RNA"/>
</dbReference>
<accession>A0A6T8JB03</accession>
<name>A0A6T8JB03_9STRA</name>
<proteinExistence type="predicted"/>
<dbReference type="EMBL" id="HBEL01019580">
    <property type="protein sequence ID" value="CAD8413109.1"/>
    <property type="molecule type" value="Transcribed_RNA"/>
</dbReference>
<sequence>MRKHGFTTHTQKHTKWVPGESRMPPGWVCPPREKATPGNSPTIQDLDPSSKTRNTPRLSVYSLIPLRRGTVGLERHAEHTSARKIEQARALGNAIETRDWVTPFDWQQHPLALLVGIIDETPPLAKIGRGTINVAALPSKQSTQKCEG</sequence>
<reference evidence="2" key="1">
    <citation type="submission" date="2021-01" db="EMBL/GenBank/DDBJ databases">
        <authorList>
            <person name="Corre E."/>
            <person name="Pelletier E."/>
            <person name="Niang G."/>
            <person name="Scheremetjew M."/>
            <person name="Finn R."/>
            <person name="Kale V."/>
            <person name="Holt S."/>
            <person name="Cochrane G."/>
            <person name="Meng A."/>
            <person name="Brown T."/>
            <person name="Cohen L."/>
        </authorList>
    </citation>
    <scope>NUCLEOTIDE SEQUENCE</scope>
    <source>
        <strain evidence="2">CCAP1064/1</strain>
    </source>
</reference>